<organism evidence="3 4">
    <name type="scientific">Triparma retinervis</name>
    <dbReference type="NCBI Taxonomy" id="2557542"/>
    <lineage>
        <taxon>Eukaryota</taxon>
        <taxon>Sar</taxon>
        <taxon>Stramenopiles</taxon>
        <taxon>Ochrophyta</taxon>
        <taxon>Bolidophyceae</taxon>
        <taxon>Parmales</taxon>
        <taxon>Triparmaceae</taxon>
        <taxon>Triparma</taxon>
    </lineage>
</organism>
<keyword evidence="4" id="KW-1185">Reference proteome</keyword>
<evidence type="ECO:0000313" key="4">
    <source>
        <dbReference type="Proteomes" id="UP001165082"/>
    </source>
</evidence>
<gene>
    <name evidence="3" type="ORF">TrRE_jg3354</name>
</gene>
<dbReference type="AlphaFoldDB" id="A0A9W7L627"/>
<name>A0A9W7L627_9STRA</name>
<feature type="region of interest" description="Disordered" evidence="1">
    <location>
        <begin position="356"/>
        <end position="378"/>
    </location>
</feature>
<dbReference type="Proteomes" id="UP001165082">
    <property type="component" value="Unassembled WGS sequence"/>
</dbReference>
<feature type="domain" description="WRKY19-like zinc finger" evidence="2">
    <location>
        <begin position="199"/>
        <end position="222"/>
    </location>
</feature>
<protein>
    <recommendedName>
        <fullName evidence="2">WRKY19-like zinc finger domain-containing protein</fullName>
    </recommendedName>
</protein>
<evidence type="ECO:0000256" key="1">
    <source>
        <dbReference type="SAM" id="MobiDB-lite"/>
    </source>
</evidence>
<reference evidence="3" key="1">
    <citation type="submission" date="2022-07" db="EMBL/GenBank/DDBJ databases">
        <title>Genome analysis of Parmales, a sister group of diatoms, reveals the evolutionary specialization of diatoms from phago-mixotrophs to photoautotrophs.</title>
        <authorList>
            <person name="Ban H."/>
            <person name="Sato S."/>
            <person name="Yoshikawa S."/>
            <person name="Kazumasa Y."/>
            <person name="Nakamura Y."/>
            <person name="Ichinomiya M."/>
            <person name="Saitoh K."/>
            <person name="Sato N."/>
            <person name="Blanc-Mathieu R."/>
            <person name="Endo H."/>
            <person name="Kuwata A."/>
            <person name="Ogata H."/>
        </authorList>
    </citation>
    <scope>NUCLEOTIDE SEQUENCE</scope>
</reference>
<proteinExistence type="predicted"/>
<evidence type="ECO:0000259" key="2">
    <source>
        <dbReference type="Pfam" id="PF24906"/>
    </source>
</evidence>
<evidence type="ECO:0000313" key="3">
    <source>
        <dbReference type="EMBL" id="GMI32250.1"/>
    </source>
</evidence>
<feature type="compositionally biased region" description="Basic and acidic residues" evidence="1">
    <location>
        <begin position="1"/>
        <end position="20"/>
    </location>
</feature>
<feature type="region of interest" description="Disordered" evidence="1">
    <location>
        <begin position="1"/>
        <end position="44"/>
    </location>
</feature>
<dbReference type="EMBL" id="BRXZ01007697">
    <property type="protein sequence ID" value="GMI32250.1"/>
    <property type="molecule type" value="Genomic_DNA"/>
</dbReference>
<dbReference type="OrthoDB" id="77038at2759"/>
<feature type="domain" description="WRKY19-like zinc finger" evidence="2">
    <location>
        <begin position="223"/>
        <end position="246"/>
    </location>
</feature>
<dbReference type="InterPro" id="IPR056866">
    <property type="entry name" value="Znf_WRKY19"/>
</dbReference>
<feature type="domain" description="WRKY19-like zinc finger" evidence="2">
    <location>
        <begin position="272"/>
        <end position="296"/>
    </location>
</feature>
<sequence length="405" mass="43060">MQPVKCEDGGAHGEEAEKAKGTNVPGGEKATDGVGGAATQADGEVDGKAADLGEADLETFMFNIRPADDNPSTNVSTNLSTDSTTNPITNALGIAQAQQASFQPNNNMPSFPLMSMPQVNPNGVPQFPMAFMPGMPGNIVTPFFTSGFQPASISQVSVNQENEVMTAADGTKFKVCRMYSCSDPAAKRTPYCKLHTGVRRCEFPSCAKCAQGRTRFCIGHGGGRRCTFPGCTKGARDKHFCAGHGGGRRCEVVGCSRSAVGGCTRCTGHGGGRRCQVEGCAKSAQSCTPYCVKHGGGKKCVITACSKVARGKTSMCMSHNGLKVRIERGQQMEYSDAVLQIRKILLEDAKKKVQEKAQEVEREPKHKAEGDEGENFGSSMEVDQVHKYSKSFIPTVVGTQRGGLH</sequence>
<accession>A0A9W7L627</accession>
<feature type="compositionally biased region" description="Basic and acidic residues" evidence="1">
    <location>
        <begin position="356"/>
        <end position="370"/>
    </location>
</feature>
<dbReference type="PANTHER" id="PTHR31827:SF1">
    <property type="entry name" value="EMB|CAB89363.1"/>
    <property type="match status" value="1"/>
</dbReference>
<dbReference type="Pfam" id="PF24906">
    <property type="entry name" value="Zf_WRKY19"/>
    <property type="match status" value="3"/>
</dbReference>
<comment type="caution">
    <text evidence="3">The sequence shown here is derived from an EMBL/GenBank/DDBJ whole genome shotgun (WGS) entry which is preliminary data.</text>
</comment>
<dbReference type="PANTHER" id="PTHR31827">
    <property type="entry name" value="EMB|CAB89363.1"/>
    <property type="match status" value="1"/>
</dbReference>